<dbReference type="InterPro" id="IPR056681">
    <property type="entry name" value="DUF7779"/>
</dbReference>
<dbReference type="NCBIfam" id="NF040586">
    <property type="entry name" value="FxSxx_TPR"/>
    <property type="match status" value="1"/>
</dbReference>
<protein>
    <recommendedName>
        <fullName evidence="2">DUF7779 domain-containing protein</fullName>
    </recommendedName>
</protein>
<evidence type="ECO:0000256" key="1">
    <source>
        <dbReference type="SAM" id="MobiDB-lite"/>
    </source>
</evidence>
<keyword evidence="4" id="KW-1185">Reference proteome</keyword>
<evidence type="ECO:0000313" key="4">
    <source>
        <dbReference type="Proteomes" id="UP001150942"/>
    </source>
</evidence>
<dbReference type="SMART" id="SM00028">
    <property type="entry name" value="TPR"/>
    <property type="match status" value="6"/>
</dbReference>
<sequence length="999" mass="112940">MDINFGDKNSGSQVGINNGVINFSAERLEPRPKPLSTVPFPHDPDFVSRDTLRAQIHEKASVPGSRIVLVGLGGVGKTRLAIEYCHQVRQQSPDTWVFWVHASNAARCEESLRNLADRAKIPGRQDRNANIFQLFGNWLQDGNIGEWILVLDNVDDDDLLRKPLTTRIEAHGNAQNHTSTQPPLRYLLENSNGSVIITSRNKGVALEIAGYKKNLIDVQPMIMAEALDLMQKKLGCCSERADIVPLVEELEFMPLAIVQAASYITHRSPRCSVSQYIEKLRQSDRQATKLLNHEGYHTHRDWEASGSILLTWQISFDHIRRTRQSAANLLSLMSFFDWQGIPEDLLRVRGIEKDHGIIGSPGEIVDSSSEEDTDSSSECDLDDEFESDITTLRNYSFVATSQNSIFTMHRLVQLTVRAWLKTYDLEEEWKERFIENLYAEFPTGEYENWERCRSLFPHVRSAVSHRPKSQDSLRSWAAILYRGAWYAGGCGNISDSSEMAYISRKERTKISGAEDEDALNSTAMLADAYRFEGRWADAEKLEVQVMETRKTKLGADHPNTLTSMANLASTFWNQGRWEEAEKLEVQVMETRKTKLGADHPNTLTSMANLASTFWNQGRWEEAEKLEVQVMETHKTKLGADHPNTLASIANLASTYRNQGRWEEAEKLFIQVIETSKTKLGADHPNTLASIANLASTYRNQGRWEEAEKLFIQVIETSKTKLGADHPDTLASMANLASTYINQGRWEEAEKLFIQVIETRKTKLGADHPNTLTSMANLASTFWNQGRWEEAEKLEVQVMETHKTKLGADHPNTLASIANLASTYINQGRWEEAEKLFIQVIETHKTKLGADHPNTLASIANLASTYRNQGRWEEAEKLFIQVIETRKTKLGADHPNTLTSMANLALTFWNQGRWEEAEKLEVQVMETSKKKLGPDHPDTLTSMANLAFTWESIGQHAKAIDLLRTCVVKQQRVLGPTHPKTISNDNTLLQWETANLAMKA</sequence>
<gene>
    <name evidence="3" type="ORF">N7449_001896</name>
</gene>
<evidence type="ECO:0000259" key="2">
    <source>
        <dbReference type="Pfam" id="PF25000"/>
    </source>
</evidence>
<dbReference type="Pfam" id="PF13374">
    <property type="entry name" value="TPR_10"/>
    <property type="match status" value="7"/>
</dbReference>
<dbReference type="Gene3D" id="1.25.40.10">
    <property type="entry name" value="Tetratricopeptide repeat domain"/>
    <property type="match status" value="3"/>
</dbReference>
<accession>A0A9W9T9P5</accession>
<dbReference type="SUPFAM" id="SSF48452">
    <property type="entry name" value="TPR-like"/>
    <property type="match status" value="4"/>
</dbReference>
<reference evidence="3" key="2">
    <citation type="journal article" date="2023" name="IMA Fungus">
        <title>Comparative genomic study of the Penicillium genus elucidates a diverse pangenome and 15 lateral gene transfer events.</title>
        <authorList>
            <person name="Petersen C."/>
            <person name="Sorensen T."/>
            <person name="Nielsen M.R."/>
            <person name="Sondergaard T.E."/>
            <person name="Sorensen J.L."/>
            <person name="Fitzpatrick D.A."/>
            <person name="Frisvad J.C."/>
            <person name="Nielsen K.L."/>
        </authorList>
    </citation>
    <scope>NUCLEOTIDE SEQUENCE</scope>
    <source>
        <strain evidence="3">IBT 20477</strain>
    </source>
</reference>
<dbReference type="Proteomes" id="UP001150942">
    <property type="component" value="Unassembled WGS sequence"/>
</dbReference>
<organism evidence="3 4">
    <name type="scientific">Penicillium cf. viridicatum</name>
    <dbReference type="NCBI Taxonomy" id="2972119"/>
    <lineage>
        <taxon>Eukaryota</taxon>
        <taxon>Fungi</taxon>
        <taxon>Dikarya</taxon>
        <taxon>Ascomycota</taxon>
        <taxon>Pezizomycotina</taxon>
        <taxon>Eurotiomycetes</taxon>
        <taxon>Eurotiomycetidae</taxon>
        <taxon>Eurotiales</taxon>
        <taxon>Aspergillaceae</taxon>
        <taxon>Penicillium</taxon>
    </lineage>
</organism>
<dbReference type="Pfam" id="PF13424">
    <property type="entry name" value="TPR_12"/>
    <property type="match status" value="2"/>
</dbReference>
<dbReference type="Pfam" id="PF25000">
    <property type="entry name" value="DUF7779"/>
    <property type="match status" value="1"/>
</dbReference>
<dbReference type="PRINTS" id="PR00381">
    <property type="entry name" value="KINESINLIGHT"/>
</dbReference>
<feature type="domain" description="DUF7779" evidence="2">
    <location>
        <begin position="321"/>
        <end position="422"/>
    </location>
</feature>
<dbReference type="AlphaFoldDB" id="A0A9W9T9P5"/>
<proteinExistence type="predicted"/>
<dbReference type="InterPro" id="IPR053137">
    <property type="entry name" value="NLR-like"/>
</dbReference>
<dbReference type="Gene3D" id="3.40.50.300">
    <property type="entry name" value="P-loop containing nucleotide triphosphate hydrolases"/>
    <property type="match status" value="1"/>
</dbReference>
<dbReference type="InterPro" id="IPR027417">
    <property type="entry name" value="P-loop_NTPase"/>
</dbReference>
<reference evidence="3" key="1">
    <citation type="submission" date="2022-11" db="EMBL/GenBank/DDBJ databases">
        <authorList>
            <person name="Petersen C."/>
        </authorList>
    </citation>
    <scope>NUCLEOTIDE SEQUENCE</scope>
    <source>
        <strain evidence="3">IBT 20477</strain>
    </source>
</reference>
<dbReference type="PANTHER" id="PTHR46082:SF11">
    <property type="entry name" value="AAA+ ATPASE DOMAIN-CONTAINING PROTEIN-RELATED"/>
    <property type="match status" value="1"/>
</dbReference>
<dbReference type="PANTHER" id="PTHR46082">
    <property type="entry name" value="ATP/GTP-BINDING PROTEIN-RELATED"/>
    <property type="match status" value="1"/>
</dbReference>
<dbReference type="EMBL" id="JAPQKQ010000001">
    <property type="protein sequence ID" value="KAJ5214727.1"/>
    <property type="molecule type" value="Genomic_DNA"/>
</dbReference>
<feature type="compositionally biased region" description="Acidic residues" evidence="1">
    <location>
        <begin position="368"/>
        <end position="380"/>
    </location>
</feature>
<feature type="region of interest" description="Disordered" evidence="1">
    <location>
        <begin position="358"/>
        <end position="380"/>
    </location>
</feature>
<dbReference type="InterPro" id="IPR011990">
    <property type="entry name" value="TPR-like_helical_dom_sf"/>
</dbReference>
<evidence type="ECO:0000313" key="3">
    <source>
        <dbReference type="EMBL" id="KAJ5214727.1"/>
    </source>
</evidence>
<dbReference type="SUPFAM" id="SSF52540">
    <property type="entry name" value="P-loop containing nucleoside triphosphate hydrolases"/>
    <property type="match status" value="1"/>
</dbReference>
<dbReference type="InterPro" id="IPR019734">
    <property type="entry name" value="TPR_rpt"/>
</dbReference>
<dbReference type="OrthoDB" id="5986190at2759"/>
<name>A0A9W9T9P5_9EURO</name>
<comment type="caution">
    <text evidence="3">The sequence shown here is derived from an EMBL/GenBank/DDBJ whole genome shotgun (WGS) entry which is preliminary data.</text>
</comment>